<evidence type="ECO:0000313" key="6">
    <source>
        <dbReference type="Proteomes" id="UP001497457"/>
    </source>
</evidence>
<evidence type="ECO:0000256" key="3">
    <source>
        <dbReference type="ARBA" id="ARBA00023043"/>
    </source>
</evidence>
<keyword evidence="3 4" id="KW-0040">ANK repeat</keyword>
<comment type="similarity">
    <text evidence="1">Belongs to the ankyrin SOCS box (ASB) family.</text>
</comment>
<dbReference type="InterPro" id="IPR002110">
    <property type="entry name" value="Ankyrin_rpt"/>
</dbReference>
<keyword evidence="2" id="KW-0677">Repeat</keyword>
<dbReference type="PANTHER" id="PTHR24136">
    <property type="entry name" value="SOWAH (DROSOPHILA) HOMOLOG"/>
    <property type="match status" value="1"/>
</dbReference>
<feature type="repeat" description="ANK" evidence="4">
    <location>
        <begin position="173"/>
        <end position="205"/>
    </location>
</feature>
<proteinExistence type="inferred from homology"/>
<dbReference type="SUPFAM" id="SSF48403">
    <property type="entry name" value="Ankyrin repeat"/>
    <property type="match status" value="1"/>
</dbReference>
<evidence type="ECO:0000313" key="5">
    <source>
        <dbReference type="EMBL" id="CAL5073510.1"/>
    </source>
</evidence>
<dbReference type="PANTHER" id="PTHR24136:SF37">
    <property type="entry name" value="OS01G0942900 PROTEIN"/>
    <property type="match status" value="1"/>
</dbReference>
<name>A0ABC9FFC7_9POAL</name>
<dbReference type="AlphaFoldDB" id="A0ABC9FFC7"/>
<evidence type="ECO:0000256" key="1">
    <source>
        <dbReference type="ARBA" id="ARBA00005949"/>
    </source>
</evidence>
<organism evidence="5 6">
    <name type="scientific">Urochloa decumbens</name>
    <dbReference type="NCBI Taxonomy" id="240449"/>
    <lineage>
        <taxon>Eukaryota</taxon>
        <taxon>Viridiplantae</taxon>
        <taxon>Streptophyta</taxon>
        <taxon>Embryophyta</taxon>
        <taxon>Tracheophyta</taxon>
        <taxon>Spermatophyta</taxon>
        <taxon>Magnoliopsida</taxon>
        <taxon>Liliopsida</taxon>
        <taxon>Poales</taxon>
        <taxon>Poaceae</taxon>
        <taxon>PACMAD clade</taxon>
        <taxon>Panicoideae</taxon>
        <taxon>Panicodae</taxon>
        <taxon>Paniceae</taxon>
        <taxon>Melinidinae</taxon>
        <taxon>Urochloa</taxon>
    </lineage>
</organism>
<dbReference type="InterPro" id="IPR051573">
    <property type="entry name" value="Ankyrin-SOCS_box_domain"/>
</dbReference>
<dbReference type="PROSITE" id="PS50297">
    <property type="entry name" value="ANK_REP_REGION"/>
    <property type="match status" value="1"/>
</dbReference>
<dbReference type="InterPro" id="IPR036770">
    <property type="entry name" value="Ankyrin_rpt-contain_sf"/>
</dbReference>
<sequence length="580" mass="64842">MSESDCDEPTILKLEACSAQMVNKEAMLASCHGDNDKNKVGATVDNMDPSRPFLVLEKLDVDKLHEWGRLRSIFLAKSKPNCIIIPDPTPQRIIDAFYDRIPCLGPILEKDSVRCFLRLFVKKSGMHWDNAVTSQTLTYIIICNALQCAKAVLEGKEPELDGMHANPNCINPYGYFPLHEAAEKFSVDMIKLLFCHGASANVRTVGDAVIGGMLPLHVAVENTCLHKYLEDNLSPTKHHQDYIYKLIFLLCLPEMKIFLDTVRLLAEKTDNLVDEILKYIKLEKLVQAAVLLLAAQKQIRGVCSSEVNINGNQSGFDVILQSLEGNKGENGHTHQQQETIAFDHPALLLVGIIYQAGEALDAFIQGPSEVPHVKILEHVLSILKEYRFCPAGEVIDVENLSPYNCKRSGRELHNIEHVNATNEVTETAIQCAADEKAVGKELPGGWDPAYTRRMFFPYWRSVLSAKCLVKVYPSYAPSDMFSPDPEWFRSWTDSMANGSPVAPNQLGPLRRTPELATNHQFRRSFGTAAFTGNRSSQILNQNFSLLGRIQQPASNHQARRLLGTAFTLLKVPGCSIYKYF</sequence>
<dbReference type="Gene3D" id="1.25.40.20">
    <property type="entry name" value="Ankyrin repeat-containing domain"/>
    <property type="match status" value="1"/>
</dbReference>
<reference evidence="5" key="1">
    <citation type="submission" date="2024-10" db="EMBL/GenBank/DDBJ databases">
        <authorList>
            <person name="Ryan C."/>
        </authorList>
    </citation>
    <scope>NUCLEOTIDE SEQUENCE [LARGE SCALE GENOMIC DNA]</scope>
</reference>
<dbReference type="Pfam" id="PF00023">
    <property type="entry name" value="Ank"/>
    <property type="match status" value="1"/>
</dbReference>
<keyword evidence="6" id="KW-1185">Reference proteome</keyword>
<gene>
    <name evidence="5" type="ORF">URODEC1_LOCUS104663</name>
</gene>
<dbReference type="Proteomes" id="UP001497457">
    <property type="component" value="Chromosome 6rd"/>
</dbReference>
<evidence type="ECO:0000256" key="4">
    <source>
        <dbReference type="PROSITE-ProRule" id="PRU00023"/>
    </source>
</evidence>
<accession>A0ABC9FFC7</accession>
<evidence type="ECO:0000256" key="2">
    <source>
        <dbReference type="ARBA" id="ARBA00022737"/>
    </source>
</evidence>
<dbReference type="EMBL" id="OZ075116">
    <property type="protein sequence ID" value="CAL5073510.1"/>
    <property type="molecule type" value="Genomic_DNA"/>
</dbReference>
<protein>
    <submittedName>
        <fullName evidence="5">Uncharacterized protein</fullName>
    </submittedName>
</protein>
<dbReference type="PROSITE" id="PS50088">
    <property type="entry name" value="ANK_REPEAT"/>
    <property type="match status" value="1"/>
</dbReference>